<name>A0A2J7QP46_9NEOP</name>
<dbReference type="Proteomes" id="UP000235965">
    <property type="component" value="Unassembled WGS sequence"/>
</dbReference>
<gene>
    <name evidence="1" type="ORF">B7P43_G13402</name>
</gene>
<dbReference type="InParanoid" id="A0A2J7QP46"/>
<dbReference type="SUPFAM" id="SSF53850">
    <property type="entry name" value="Periplasmic binding protein-like II"/>
    <property type="match status" value="1"/>
</dbReference>
<dbReference type="EMBL" id="NEVH01012097">
    <property type="protein sequence ID" value="PNF30363.1"/>
    <property type="molecule type" value="Genomic_DNA"/>
</dbReference>
<comment type="caution">
    <text evidence="1">The sequence shown here is derived from an EMBL/GenBank/DDBJ whole genome shotgun (WGS) entry which is preliminary data.</text>
</comment>
<dbReference type="PANTHER" id="PTHR35841:SF1">
    <property type="entry name" value="PHOSPHONATES-BINDING PERIPLASMIC PROTEIN"/>
    <property type="match status" value="1"/>
</dbReference>
<dbReference type="Pfam" id="PF12974">
    <property type="entry name" value="Phosphonate-bd"/>
    <property type="match status" value="1"/>
</dbReference>
<dbReference type="EMBL" id="NEVH01012097">
    <property type="protein sequence ID" value="PNF30362.1"/>
    <property type="molecule type" value="Genomic_DNA"/>
</dbReference>
<evidence type="ECO:0000313" key="2">
    <source>
        <dbReference type="Proteomes" id="UP000235965"/>
    </source>
</evidence>
<dbReference type="Gene3D" id="3.40.190.10">
    <property type="entry name" value="Periplasmic binding protein-like II"/>
    <property type="match status" value="2"/>
</dbReference>
<evidence type="ECO:0000313" key="1">
    <source>
        <dbReference type="EMBL" id="PNF30364.1"/>
    </source>
</evidence>
<reference evidence="1 2" key="1">
    <citation type="submission" date="2017-12" db="EMBL/GenBank/DDBJ databases">
        <title>Hemimetabolous genomes reveal molecular basis of termite eusociality.</title>
        <authorList>
            <person name="Harrison M.C."/>
            <person name="Jongepier E."/>
            <person name="Robertson H.M."/>
            <person name="Arning N."/>
            <person name="Bitard-Feildel T."/>
            <person name="Chao H."/>
            <person name="Childers C.P."/>
            <person name="Dinh H."/>
            <person name="Doddapaneni H."/>
            <person name="Dugan S."/>
            <person name="Gowin J."/>
            <person name="Greiner C."/>
            <person name="Han Y."/>
            <person name="Hu H."/>
            <person name="Hughes D.S.T."/>
            <person name="Huylmans A.-K."/>
            <person name="Kemena C."/>
            <person name="Kremer L.P.M."/>
            <person name="Lee S.L."/>
            <person name="Lopez-Ezquerra A."/>
            <person name="Mallet L."/>
            <person name="Monroy-Kuhn J.M."/>
            <person name="Moser A."/>
            <person name="Murali S.C."/>
            <person name="Muzny D.M."/>
            <person name="Otani S."/>
            <person name="Piulachs M.-D."/>
            <person name="Poelchau M."/>
            <person name="Qu J."/>
            <person name="Schaub F."/>
            <person name="Wada-Katsumata A."/>
            <person name="Worley K.C."/>
            <person name="Xie Q."/>
            <person name="Ylla G."/>
            <person name="Poulsen M."/>
            <person name="Gibbs R.A."/>
            <person name="Schal C."/>
            <person name="Richards S."/>
            <person name="Belles X."/>
            <person name="Korb J."/>
            <person name="Bornberg-Bauer E."/>
        </authorList>
    </citation>
    <scope>NUCLEOTIDE SEQUENCE [LARGE SCALE GENOMIC DNA]</scope>
    <source>
        <tissue evidence="1">Whole body</tissue>
    </source>
</reference>
<dbReference type="PANTHER" id="PTHR35841">
    <property type="entry name" value="PHOSPHONATES-BINDING PERIPLASMIC PROTEIN"/>
    <property type="match status" value="1"/>
</dbReference>
<dbReference type="OrthoDB" id="5310573at2759"/>
<dbReference type="STRING" id="105785.A0A2J7QP46"/>
<dbReference type="EMBL" id="NEVH01012097">
    <property type="protein sequence ID" value="PNF30364.1"/>
    <property type="molecule type" value="Genomic_DNA"/>
</dbReference>
<evidence type="ECO:0008006" key="3">
    <source>
        <dbReference type="Google" id="ProtNLM"/>
    </source>
</evidence>
<sequence>MGSPRPKLRIITYMCPSHPVELYELILQYLEEEVGFEASLLYESRGSGPLPDRVDPFTDDAVDIGFMSTSAYVKLLDMQNKYVALLPVTAVFDHPKNTEGVKGYYSDVIIHVDGRKHVKEFLDLRGCRWAYSDEGSLSASTVILKTLKELGENASFFGNTLRSGSHLNSIQMVLTKQAEAAAIDANALAWNKKYLQDEGKDIQVLHSIGPLPPYPVVVNNRMDRSTKENILQALLKMPGTRLWGSRLKKFGIMKFVPNSPDDYQEERQIHEAVKDMSLGMRYY</sequence>
<organism evidence="1 2">
    <name type="scientific">Cryptotermes secundus</name>
    <dbReference type="NCBI Taxonomy" id="105785"/>
    <lineage>
        <taxon>Eukaryota</taxon>
        <taxon>Metazoa</taxon>
        <taxon>Ecdysozoa</taxon>
        <taxon>Arthropoda</taxon>
        <taxon>Hexapoda</taxon>
        <taxon>Insecta</taxon>
        <taxon>Pterygota</taxon>
        <taxon>Neoptera</taxon>
        <taxon>Polyneoptera</taxon>
        <taxon>Dictyoptera</taxon>
        <taxon>Blattodea</taxon>
        <taxon>Blattoidea</taxon>
        <taxon>Termitoidae</taxon>
        <taxon>Kalotermitidae</taxon>
        <taxon>Cryptotermitinae</taxon>
        <taxon>Cryptotermes</taxon>
    </lineage>
</organism>
<dbReference type="AlphaFoldDB" id="A0A2J7QP46"/>
<accession>A0A2J7QP46</accession>
<keyword evidence="2" id="KW-1185">Reference proteome</keyword>
<protein>
    <recommendedName>
        <fullName evidence="3">Phosphate/phosphite/phosphonate ABC transporter substrate-binding protein</fullName>
    </recommendedName>
</protein>
<proteinExistence type="predicted"/>